<feature type="chain" id="PRO_5004344046" evidence="2">
    <location>
        <begin position="32"/>
        <end position="487"/>
    </location>
</feature>
<evidence type="ECO:0000256" key="2">
    <source>
        <dbReference type="SAM" id="SignalP"/>
    </source>
</evidence>
<evidence type="ECO:0000313" key="3">
    <source>
        <dbReference type="EMBL" id="EOA94158.1"/>
    </source>
</evidence>
<feature type="compositionally biased region" description="Polar residues" evidence="1">
    <location>
        <begin position="363"/>
        <end position="377"/>
    </location>
</feature>
<sequence length="487" mass="53987">MAPPENRRLAFFPSLFDSCLLAGTSWGSADAFPSSCPPKQSPASPQGCRRASHCRMRQRMRGSFGGAVKSQNLSVALKPQKHRELATVQQQPRQLNTSHLLLHYEAKRLSNKNPKLLTTENKMLQQLVSGSGVQIGCGKRTKCHYHPAATHEHQSLEEHRTLLTGDGSSRSHFSDSHLCKKPVISVHAVLLMGVGHVVSGLLGLMSTLTARFEENLDQFSGVRTGNPWTVTFGNGSGGLQDSTFGFQPCFGLMRTSVKCHVNHGDRTEKLEPLRFIYCVKDGFQAVFLDLRYMYNTDLGNNDLTFKVMKKKGSHSNIKAIERQIQGQSCTLLKRAPHRLAGCQQSARDVQIHTHKRNEETPIKKQQQHSNLQKTNNKDIQTSEETFARVFFLITCSSVLQAFLNVPASEVPLREANPPERLKACRRGARGGTVAPELPALCSWLPGPCSPGTADVHVPCSTGSLVKMSDRNLRVPTPYDTDFIFKRP</sequence>
<dbReference type="EMBL" id="KB744955">
    <property type="protein sequence ID" value="EOA94158.1"/>
    <property type="molecule type" value="Genomic_DNA"/>
</dbReference>
<feature type="signal peptide" evidence="2">
    <location>
        <begin position="1"/>
        <end position="31"/>
    </location>
</feature>
<organism evidence="3 4">
    <name type="scientific">Anas platyrhynchos</name>
    <name type="common">Mallard</name>
    <name type="synonym">Anas boschas</name>
    <dbReference type="NCBI Taxonomy" id="8839"/>
    <lineage>
        <taxon>Eukaryota</taxon>
        <taxon>Metazoa</taxon>
        <taxon>Chordata</taxon>
        <taxon>Craniata</taxon>
        <taxon>Vertebrata</taxon>
        <taxon>Euteleostomi</taxon>
        <taxon>Archelosauria</taxon>
        <taxon>Archosauria</taxon>
        <taxon>Dinosauria</taxon>
        <taxon>Saurischia</taxon>
        <taxon>Theropoda</taxon>
        <taxon>Coelurosauria</taxon>
        <taxon>Aves</taxon>
        <taxon>Neognathae</taxon>
        <taxon>Galloanserae</taxon>
        <taxon>Anseriformes</taxon>
        <taxon>Anatidae</taxon>
        <taxon>Anatinae</taxon>
        <taxon>Anas</taxon>
    </lineage>
</organism>
<reference evidence="4" key="1">
    <citation type="journal article" date="2013" name="Nat. Genet.">
        <title>The duck genome and transcriptome provide insight into an avian influenza virus reservoir species.</title>
        <authorList>
            <person name="Huang Y."/>
            <person name="Li Y."/>
            <person name="Burt D.W."/>
            <person name="Chen H."/>
            <person name="Zhang Y."/>
            <person name="Qian W."/>
            <person name="Kim H."/>
            <person name="Gan S."/>
            <person name="Zhao Y."/>
            <person name="Li J."/>
            <person name="Yi K."/>
            <person name="Feng H."/>
            <person name="Zhu P."/>
            <person name="Li B."/>
            <person name="Liu Q."/>
            <person name="Fairley S."/>
            <person name="Magor K.E."/>
            <person name="Du Z."/>
            <person name="Hu X."/>
            <person name="Goodman L."/>
            <person name="Tafer H."/>
            <person name="Vignal A."/>
            <person name="Lee T."/>
            <person name="Kim K.W."/>
            <person name="Sheng Z."/>
            <person name="An Y."/>
            <person name="Searle S."/>
            <person name="Herrero J."/>
            <person name="Groenen M.A."/>
            <person name="Crooijmans R.P."/>
            <person name="Faraut T."/>
            <person name="Cai Q."/>
            <person name="Webster R.G."/>
            <person name="Aldridge J.R."/>
            <person name="Warren W.C."/>
            <person name="Bartschat S."/>
            <person name="Kehr S."/>
            <person name="Marz M."/>
            <person name="Stadler P.F."/>
            <person name="Smith J."/>
            <person name="Kraus R.H."/>
            <person name="Zhao Y."/>
            <person name="Ren L."/>
            <person name="Fei J."/>
            <person name="Morisson M."/>
            <person name="Kaiser P."/>
            <person name="Griffin D.K."/>
            <person name="Rao M."/>
            <person name="Pitel F."/>
            <person name="Wang J."/>
            <person name="Li N."/>
        </authorList>
    </citation>
    <scope>NUCLEOTIDE SEQUENCE [LARGE SCALE GENOMIC DNA]</scope>
</reference>
<name>R0KLV0_ANAPL</name>
<dbReference type="Proteomes" id="UP000296049">
    <property type="component" value="Unassembled WGS sequence"/>
</dbReference>
<keyword evidence="4" id="KW-1185">Reference proteome</keyword>
<proteinExistence type="predicted"/>
<accession>R0KLV0</accession>
<gene>
    <name evidence="3" type="ORF">Anapl_07287</name>
</gene>
<feature type="region of interest" description="Disordered" evidence="1">
    <location>
        <begin position="353"/>
        <end position="377"/>
    </location>
</feature>
<keyword evidence="2" id="KW-0732">Signal</keyword>
<evidence type="ECO:0000256" key="1">
    <source>
        <dbReference type="SAM" id="MobiDB-lite"/>
    </source>
</evidence>
<evidence type="ECO:0000313" key="4">
    <source>
        <dbReference type="Proteomes" id="UP000296049"/>
    </source>
</evidence>
<dbReference type="AlphaFoldDB" id="R0KLV0"/>
<protein>
    <submittedName>
        <fullName evidence="3">Uncharacterized protein</fullName>
    </submittedName>
</protein>